<comment type="subunit">
    <text evidence="6">Homopolymer.</text>
</comment>
<proteinExistence type="inferred from homology"/>
<reference evidence="8 9" key="1">
    <citation type="submission" date="2018-10" db="EMBL/GenBank/DDBJ databases">
        <title>Genome sequencing of Pedobacter jejuensis TNB23.</title>
        <authorList>
            <person name="Cho Y.-J."/>
            <person name="Cho A."/>
            <person name="Kim O.-S."/>
        </authorList>
    </citation>
    <scope>NUCLEOTIDE SEQUENCE [LARGE SCALE GENOMIC DNA]</scope>
    <source>
        <strain evidence="8 9">TNB23</strain>
    </source>
</reference>
<dbReference type="PANTHER" id="PTHR11109:SF7">
    <property type="entry name" value="GTP CYCLOHYDROLASE 1"/>
    <property type="match status" value="1"/>
</dbReference>
<evidence type="ECO:0000256" key="4">
    <source>
        <dbReference type="ARBA" id="ARBA00022563"/>
    </source>
</evidence>
<evidence type="ECO:0000256" key="1">
    <source>
        <dbReference type="ARBA" id="ARBA00001052"/>
    </source>
</evidence>
<comment type="caution">
    <text evidence="8">The sequence shown here is derived from an EMBL/GenBank/DDBJ whole genome shotgun (WGS) entry which is preliminary data.</text>
</comment>
<dbReference type="Gene3D" id="3.30.1130.10">
    <property type="match status" value="1"/>
</dbReference>
<keyword evidence="5 6" id="KW-0378">Hydrolase</keyword>
<dbReference type="InterPro" id="IPR001474">
    <property type="entry name" value="GTP_CycHdrlase_I"/>
</dbReference>
<evidence type="ECO:0000256" key="3">
    <source>
        <dbReference type="ARBA" id="ARBA00008085"/>
    </source>
</evidence>
<dbReference type="GO" id="GO:0008270">
    <property type="term" value="F:zinc ion binding"/>
    <property type="evidence" value="ECO:0007669"/>
    <property type="project" value="UniProtKB-UniRule"/>
</dbReference>
<comment type="similarity">
    <text evidence="3 6">Belongs to the GTP cyclohydrolase I family.</text>
</comment>
<comment type="catalytic activity">
    <reaction evidence="1 6">
        <text>GTP + H2O = 7,8-dihydroneopterin 3'-triphosphate + formate + H(+)</text>
        <dbReference type="Rhea" id="RHEA:17473"/>
        <dbReference type="ChEBI" id="CHEBI:15377"/>
        <dbReference type="ChEBI" id="CHEBI:15378"/>
        <dbReference type="ChEBI" id="CHEBI:15740"/>
        <dbReference type="ChEBI" id="CHEBI:37565"/>
        <dbReference type="ChEBI" id="CHEBI:58462"/>
        <dbReference type="EC" id="3.5.4.16"/>
    </reaction>
</comment>
<evidence type="ECO:0000256" key="6">
    <source>
        <dbReference type="HAMAP-Rule" id="MF_00223"/>
    </source>
</evidence>
<keyword evidence="4 6" id="KW-0554">One-carbon metabolism</keyword>
<accession>A0A3N0BSV8</accession>
<protein>
    <recommendedName>
        <fullName evidence="6">GTP cyclohydrolase 1</fullName>
        <ecNumber evidence="6">3.5.4.16</ecNumber>
    </recommendedName>
    <alternativeName>
        <fullName evidence="6">GTP cyclohydrolase I</fullName>
        <shortName evidence="6">GTP-CH-I</shortName>
    </alternativeName>
</protein>
<dbReference type="GO" id="GO:0006730">
    <property type="term" value="P:one-carbon metabolic process"/>
    <property type="evidence" value="ECO:0007669"/>
    <property type="project" value="UniProtKB-UniRule"/>
</dbReference>
<dbReference type="EMBL" id="RBEE01000023">
    <property type="protein sequence ID" value="RNL52128.1"/>
    <property type="molecule type" value="Genomic_DNA"/>
</dbReference>
<dbReference type="EC" id="3.5.4.16" evidence="6"/>
<comment type="pathway">
    <text evidence="2 6">Cofactor biosynthesis; 7,8-dihydroneopterin triphosphate biosynthesis; 7,8-dihydroneopterin triphosphate from GTP: step 1/1.</text>
</comment>
<dbReference type="Pfam" id="PF01227">
    <property type="entry name" value="GTP_cyclohydroI"/>
    <property type="match status" value="1"/>
</dbReference>
<dbReference type="GO" id="GO:0005525">
    <property type="term" value="F:GTP binding"/>
    <property type="evidence" value="ECO:0007669"/>
    <property type="project" value="UniProtKB-KW"/>
</dbReference>
<feature type="binding site" evidence="6">
    <location>
        <position position="110"/>
    </location>
    <ligand>
        <name>Zn(2+)</name>
        <dbReference type="ChEBI" id="CHEBI:29105"/>
    </ligand>
</feature>
<dbReference type="NCBIfam" id="NF006826">
    <property type="entry name" value="PRK09347.1-3"/>
    <property type="match status" value="1"/>
</dbReference>
<evidence type="ECO:0000313" key="9">
    <source>
        <dbReference type="Proteomes" id="UP000274046"/>
    </source>
</evidence>
<sequence>MNMPERDIAEYQIEAEEYFRTPLKSNAFEMNDETKIALISEHFTSILNILGLDLTDDSLKGTPGRIAKMYVKEIFSGLNPDNKPIPTLFENNYRYNEMLVEKNIAVFSNCEHHFVPITGKAHVAYISKGKVIGLSKLNRIVQYYCSRPQVQERLTIQIAEEIKRVMGTDDVAVMIDANHHCVSSRGIRDIGSSTITTSFNGKFKDADTKNEFLKYIA</sequence>
<dbReference type="PROSITE" id="PS00859">
    <property type="entry name" value="GTP_CYCLOHYDROL_1_1"/>
    <property type="match status" value="1"/>
</dbReference>
<organism evidence="8 9">
    <name type="scientific">Pedobacter jejuensis</name>
    <dbReference type="NCBI Taxonomy" id="1268550"/>
    <lineage>
        <taxon>Bacteria</taxon>
        <taxon>Pseudomonadati</taxon>
        <taxon>Bacteroidota</taxon>
        <taxon>Sphingobacteriia</taxon>
        <taxon>Sphingobacteriales</taxon>
        <taxon>Sphingobacteriaceae</taxon>
        <taxon>Pedobacter</taxon>
    </lineage>
</organism>
<dbReference type="SUPFAM" id="SSF55620">
    <property type="entry name" value="Tetrahydrobiopterin biosynthesis enzymes-like"/>
    <property type="match status" value="1"/>
</dbReference>
<dbReference type="OrthoDB" id="9801207at2"/>
<dbReference type="InterPro" id="IPR043133">
    <property type="entry name" value="GTP-CH-I_C/QueF"/>
</dbReference>
<dbReference type="GO" id="GO:0046654">
    <property type="term" value="P:tetrahydrofolate biosynthetic process"/>
    <property type="evidence" value="ECO:0007669"/>
    <property type="project" value="UniProtKB-UniRule"/>
</dbReference>
<dbReference type="RefSeq" id="WP_123205933.1">
    <property type="nucleotide sequence ID" value="NZ_RBEE01000023.1"/>
</dbReference>
<dbReference type="GO" id="GO:0006729">
    <property type="term" value="P:tetrahydrobiopterin biosynthetic process"/>
    <property type="evidence" value="ECO:0007669"/>
    <property type="project" value="TreeGrafter"/>
</dbReference>
<dbReference type="InterPro" id="IPR018234">
    <property type="entry name" value="GTP_CycHdrlase_I_CS"/>
</dbReference>
<keyword evidence="6" id="KW-0479">Metal-binding</keyword>
<evidence type="ECO:0000256" key="2">
    <source>
        <dbReference type="ARBA" id="ARBA00005080"/>
    </source>
</evidence>
<feature type="binding site" evidence="6">
    <location>
        <position position="113"/>
    </location>
    <ligand>
        <name>Zn(2+)</name>
        <dbReference type="ChEBI" id="CHEBI:29105"/>
    </ligand>
</feature>
<keyword evidence="6" id="KW-0547">Nucleotide-binding</keyword>
<dbReference type="NCBIfam" id="TIGR00063">
    <property type="entry name" value="folE"/>
    <property type="match status" value="1"/>
</dbReference>
<dbReference type="Gene3D" id="1.10.286.10">
    <property type="match status" value="1"/>
</dbReference>
<dbReference type="GO" id="GO:0005737">
    <property type="term" value="C:cytoplasm"/>
    <property type="evidence" value="ECO:0007669"/>
    <property type="project" value="TreeGrafter"/>
</dbReference>
<feature type="domain" description="GTP cyclohydrolase I" evidence="7">
    <location>
        <begin position="39"/>
        <end position="216"/>
    </location>
</feature>
<keyword evidence="9" id="KW-1185">Reference proteome</keyword>
<dbReference type="GO" id="GO:0003934">
    <property type="term" value="F:GTP cyclohydrolase I activity"/>
    <property type="evidence" value="ECO:0007669"/>
    <property type="project" value="UniProtKB-UniRule"/>
</dbReference>
<dbReference type="InterPro" id="IPR020602">
    <property type="entry name" value="GTP_CycHdrlase_I_dom"/>
</dbReference>
<feature type="binding site" evidence="6">
    <location>
        <position position="181"/>
    </location>
    <ligand>
        <name>Zn(2+)</name>
        <dbReference type="ChEBI" id="CHEBI:29105"/>
    </ligand>
</feature>
<keyword evidence="6" id="KW-0862">Zinc</keyword>
<dbReference type="HAMAP" id="MF_00223">
    <property type="entry name" value="FolE"/>
    <property type="match status" value="1"/>
</dbReference>
<evidence type="ECO:0000259" key="7">
    <source>
        <dbReference type="Pfam" id="PF01227"/>
    </source>
</evidence>
<dbReference type="NCBIfam" id="NF006824">
    <property type="entry name" value="PRK09347.1-1"/>
    <property type="match status" value="1"/>
</dbReference>
<name>A0A3N0BSV8_9SPHI</name>
<dbReference type="InterPro" id="IPR043134">
    <property type="entry name" value="GTP-CH-I_N"/>
</dbReference>
<keyword evidence="6" id="KW-0342">GTP-binding</keyword>
<dbReference type="AlphaFoldDB" id="A0A3N0BSV8"/>
<dbReference type="UniPathway" id="UPA00848">
    <property type="reaction ID" value="UER00151"/>
</dbReference>
<evidence type="ECO:0000313" key="8">
    <source>
        <dbReference type="EMBL" id="RNL52128.1"/>
    </source>
</evidence>
<gene>
    <name evidence="6 8" type="primary">folE</name>
    <name evidence="8" type="ORF">D7004_11110</name>
</gene>
<dbReference type="PANTHER" id="PTHR11109">
    <property type="entry name" value="GTP CYCLOHYDROLASE I"/>
    <property type="match status" value="1"/>
</dbReference>
<dbReference type="FunFam" id="3.30.1130.10:FF:000001">
    <property type="entry name" value="GTP cyclohydrolase 1"/>
    <property type="match status" value="1"/>
</dbReference>
<evidence type="ECO:0000256" key="5">
    <source>
        <dbReference type="ARBA" id="ARBA00022801"/>
    </source>
</evidence>
<dbReference type="Proteomes" id="UP000274046">
    <property type="component" value="Unassembled WGS sequence"/>
</dbReference>